<evidence type="ECO:0000313" key="2">
    <source>
        <dbReference type="Proteomes" id="UP001186974"/>
    </source>
</evidence>
<organism evidence="1 2">
    <name type="scientific">Coniosporium uncinatum</name>
    <dbReference type="NCBI Taxonomy" id="93489"/>
    <lineage>
        <taxon>Eukaryota</taxon>
        <taxon>Fungi</taxon>
        <taxon>Dikarya</taxon>
        <taxon>Ascomycota</taxon>
        <taxon>Pezizomycotina</taxon>
        <taxon>Dothideomycetes</taxon>
        <taxon>Dothideomycetes incertae sedis</taxon>
        <taxon>Coniosporium</taxon>
    </lineage>
</organism>
<keyword evidence="2" id="KW-1185">Reference proteome</keyword>
<reference evidence="1" key="1">
    <citation type="submission" date="2024-09" db="EMBL/GenBank/DDBJ databases">
        <title>Black Yeasts Isolated from many extreme environments.</title>
        <authorList>
            <person name="Coleine C."/>
            <person name="Stajich J.E."/>
            <person name="Selbmann L."/>
        </authorList>
    </citation>
    <scope>NUCLEOTIDE SEQUENCE</scope>
    <source>
        <strain evidence="1">CCFEE 5737</strain>
    </source>
</reference>
<dbReference type="EMBL" id="JAWDJW010006399">
    <property type="protein sequence ID" value="KAK3064915.1"/>
    <property type="molecule type" value="Genomic_DNA"/>
</dbReference>
<sequence>PYFTMSSRSMANASNRKKKSEKRPGTIARRYSVDPAHYDMWLAQAMAMATAVGPMTPNTNCARILRGEIPRDGYTPYIIGPKACMKDGFAKMKLHKRLYGE</sequence>
<feature type="non-terminal residue" evidence="1">
    <location>
        <position position="1"/>
    </location>
</feature>
<proteinExistence type="predicted"/>
<comment type="caution">
    <text evidence="1">The sequence shown here is derived from an EMBL/GenBank/DDBJ whole genome shotgun (WGS) entry which is preliminary data.</text>
</comment>
<gene>
    <name evidence="1" type="ORF">LTS18_002734</name>
</gene>
<accession>A0ACC3DBM6</accession>
<name>A0ACC3DBM6_9PEZI</name>
<protein>
    <submittedName>
        <fullName evidence="1">Uncharacterized protein</fullName>
    </submittedName>
</protein>
<evidence type="ECO:0000313" key="1">
    <source>
        <dbReference type="EMBL" id="KAK3064915.1"/>
    </source>
</evidence>
<dbReference type="Proteomes" id="UP001186974">
    <property type="component" value="Unassembled WGS sequence"/>
</dbReference>